<comment type="caution">
    <text evidence="2">The sequence shown here is derived from an EMBL/GenBank/DDBJ whole genome shotgun (WGS) entry which is preliminary data.</text>
</comment>
<proteinExistence type="predicted"/>
<dbReference type="OrthoDB" id="5983572at2759"/>
<dbReference type="Proteomes" id="UP000308199">
    <property type="component" value="Unassembled WGS sequence"/>
</dbReference>
<feature type="compositionally biased region" description="Pro residues" evidence="1">
    <location>
        <begin position="95"/>
        <end position="104"/>
    </location>
</feature>
<gene>
    <name evidence="2" type="ORF">EW145_g8452</name>
</gene>
<feature type="compositionally biased region" description="Basic residues" evidence="1">
    <location>
        <begin position="154"/>
        <end position="164"/>
    </location>
</feature>
<name>A0A4S4K6Z5_9AGAM</name>
<evidence type="ECO:0000313" key="3">
    <source>
        <dbReference type="Proteomes" id="UP000308199"/>
    </source>
</evidence>
<organism evidence="2 3">
    <name type="scientific">Phellinidium pouzarii</name>
    <dbReference type="NCBI Taxonomy" id="167371"/>
    <lineage>
        <taxon>Eukaryota</taxon>
        <taxon>Fungi</taxon>
        <taxon>Dikarya</taxon>
        <taxon>Basidiomycota</taxon>
        <taxon>Agaricomycotina</taxon>
        <taxon>Agaricomycetes</taxon>
        <taxon>Hymenochaetales</taxon>
        <taxon>Hymenochaetaceae</taxon>
        <taxon>Phellinidium</taxon>
    </lineage>
</organism>
<feature type="compositionally biased region" description="Polar residues" evidence="1">
    <location>
        <begin position="119"/>
        <end position="135"/>
    </location>
</feature>
<evidence type="ECO:0000313" key="2">
    <source>
        <dbReference type="EMBL" id="THG93160.1"/>
    </source>
</evidence>
<sequence>MSSDSQSSALLAHIVSQTRSNVDFLVSQNYLQASDAAGILSKLTSIDDSEGSSNPVLSIAERTRQLSIIDRNAGAGMPERAQSPPKAIMPARRNIPPPPPPPPARTQQARALWDYNENGAVSLSTAQEKSESLSLAVTHIDSPGTPAGPERPLLPRRRHHRDSL</sequence>
<feature type="region of interest" description="Disordered" evidence="1">
    <location>
        <begin position="71"/>
        <end position="164"/>
    </location>
</feature>
<accession>A0A4S4K6Z5</accession>
<protein>
    <submittedName>
        <fullName evidence="2">Uncharacterized protein</fullName>
    </submittedName>
</protein>
<reference evidence="2 3" key="1">
    <citation type="submission" date="2019-02" db="EMBL/GenBank/DDBJ databases">
        <title>Genome sequencing of the rare red list fungi Phellinidium pouzarii.</title>
        <authorList>
            <person name="Buettner E."/>
            <person name="Kellner H."/>
        </authorList>
    </citation>
    <scope>NUCLEOTIDE SEQUENCE [LARGE SCALE GENOMIC DNA]</scope>
    <source>
        <strain evidence="2 3">DSM 108285</strain>
    </source>
</reference>
<keyword evidence="3" id="KW-1185">Reference proteome</keyword>
<dbReference type="AlphaFoldDB" id="A0A4S4K6Z5"/>
<evidence type="ECO:0000256" key="1">
    <source>
        <dbReference type="SAM" id="MobiDB-lite"/>
    </source>
</evidence>
<dbReference type="EMBL" id="SGPK01001378">
    <property type="protein sequence ID" value="THG93160.1"/>
    <property type="molecule type" value="Genomic_DNA"/>
</dbReference>